<organism evidence="2 3">
    <name type="scientific">Krasilnikoviella flava</name>
    <dbReference type="NCBI Taxonomy" id="526729"/>
    <lineage>
        <taxon>Bacteria</taxon>
        <taxon>Bacillati</taxon>
        <taxon>Actinomycetota</taxon>
        <taxon>Actinomycetes</taxon>
        <taxon>Micrococcales</taxon>
        <taxon>Promicromonosporaceae</taxon>
        <taxon>Krasilnikoviella</taxon>
    </lineage>
</organism>
<name>A0A1T5LTJ6_9MICO</name>
<accession>A0A1T5LTJ6</accession>
<dbReference type="InterPro" id="IPR008741">
    <property type="entry name" value="AV_PCPalpha"/>
</dbReference>
<gene>
    <name evidence="2" type="ORF">SAMN04324258_3919</name>
</gene>
<dbReference type="STRING" id="526729.SAMN04324258_3919"/>
<dbReference type="Proteomes" id="UP000189777">
    <property type="component" value="Unassembled WGS sequence"/>
</dbReference>
<evidence type="ECO:0000259" key="1">
    <source>
        <dbReference type="PROSITE" id="PS51539"/>
    </source>
</evidence>
<feature type="domain" description="Peptidase C31" evidence="1">
    <location>
        <begin position="214"/>
        <end position="235"/>
    </location>
</feature>
<dbReference type="GO" id="GO:0004197">
    <property type="term" value="F:cysteine-type endopeptidase activity"/>
    <property type="evidence" value="ECO:0007669"/>
    <property type="project" value="InterPro"/>
</dbReference>
<reference evidence="2 3" key="1">
    <citation type="submission" date="2017-02" db="EMBL/GenBank/DDBJ databases">
        <authorList>
            <person name="Peterson S.W."/>
        </authorList>
    </citation>
    <scope>NUCLEOTIDE SEQUENCE [LARGE SCALE GENOMIC DNA]</scope>
    <source>
        <strain evidence="2 3">DSM 21481</strain>
    </source>
</reference>
<dbReference type="PROSITE" id="PS51539">
    <property type="entry name" value="AV_PCP_ALPHA"/>
    <property type="match status" value="1"/>
</dbReference>
<dbReference type="RefSeq" id="WP_079576238.1">
    <property type="nucleotide sequence ID" value="NZ_FUZQ01000007.1"/>
</dbReference>
<dbReference type="AlphaFoldDB" id="A0A1T5LTJ6"/>
<proteinExistence type="predicted"/>
<protein>
    <recommendedName>
        <fullName evidence="1">Peptidase C31 domain-containing protein</fullName>
    </recommendedName>
</protein>
<sequence length="235" mass="23146">MPARAVVLPGTSLLVPGAGGGADRVGEVRRAVDAALDRLVADVVAPTVPGGDGDVPLVVLAPVPRGAAGGYGRRRPSLAGAGVADRWVPEIAGWPDDDHGGHGEHGLRTPAAHVPASVGLVALRAALVRAGRPGRPDAVVLELSGAAPAEGVAALRRARAVVVAGGAAPGTPGAAAGDDAVRDPGPLHPVRLDPAVAAALQVAVAPGSWAWRVTSIPGGHEHLPATYRVAEGTAG</sequence>
<keyword evidence="3" id="KW-1185">Reference proteome</keyword>
<evidence type="ECO:0000313" key="3">
    <source>
        <dbReference type="Proteomes" id="UP000189777"/>
    </source>
</evidence>
<evidence type="ECO:0000313" key="2">
    <source>
        <dbReference type="EMBL" id="SKC79296.1"/>
    </source>
</evidence>
<dbReference type="EMBL" id="FUZQ01000007">
    <property type="protein sequence ID" value="SKC79296.1"/>
    <property type="molecule type" value="Genomic_DNA"/>
</dbReference>